<keyword evidence="1" id="KW-0812">Transmembrane</keyword>
<evidence type="ECO:0008006" key="4">
    <source>
        <dbReference type="Google" id="ProtNLM"/>
    </source>
</evidence>
<evidence type="ECO:0000313" key="3">
    <source>
        <dbReference type="Proteomes" id="UP000178764"/>
    </source>
</evidence>
<keyword evidence="1" id="KW-1133">Transmembrane helix</keyword>
<feature type="transmembrane region" description="Helical" evidence="1">
    <location>
        <begin position="27"/>
        <end position="48"/>
    </location>
</feature>
<gene>
    <name evidence="2" type="ORF">A2V71_01730</name>
</gene>
<sequence length="213" mass="24302">MNYTKLKAEGRPQTACLKAKLKRAFTLLEMVVTISLSLLLIGSLYSVYLTSYKSYRRSVNKAELNQNARIALERISRDLRQTERITTSLPPDDTDDMNPAPSAIQFQDGHDTENIQYIKYLLSGNELRRQIIYYCFSATPETCPPADWVAWNAQDQYGDPPSEWIDPNKNVIKADKISSIKFYGIKLITTEIVAEDADSSYTYKTQILGRNIQ</sequence>
<evidence type="ECO:0000256" key="1">
    <source>
        <dbReference type="SAM" id="Phobius"/>
    </source>
</evidence>
<name>A0A1F5DQ17_9BACT</name>
<proteinExistence type="predicted"/>
<dbReference type="Pfam" id="PF07963">
    <property type="entry name" value="N_methyl"/>
    <property type="match status" value="1"/>
</dbReference>
<dbReference type="EMBL" id="MEZT01000005">
    <property type="protein sequence ID" value="OGD57136.1"/>
    <property type="molecule type" value="Genomic_DNA"/>
</dbReference>
<protein>
    <recommendedName>
        <fullName evidence="4">Type II secretion system protein J</fullName>
    </recommendedName>
</protein>
<comment type="caution">
    <text evidence="2">The sequence shown here is derived from an EMBL/GenBank/DDBJ whole genome shotgun (WGS) entry which is preliminary data.</text>
</comment>
<dbReference type="InterPro" id="IPR012902">
    <property type="entry name" value="N_methyl_site"/>
</dbReference>
<dbReference type="InterPro" id="IPR045584">
    <property type="entry name" value="Pilin-like"/>
</dbReference>
<reference evidence="2 3" key="1">
    <citation type="journal article" date="2016" name="Nat. Commun.">
        <title>Thousands of microbial genomes shed light on interconnected biogeochemical processes in an aquifer system.</title>
        <authorList>
            <person name="Anantharaman K."/>
            <person name="Brown C.T."/>
            <person name="Hug L.A."/>
            <person name="Sharon I."/>
            <person name="Castelle C.J."/>
            <person name="Probst A.J."/>
            <person name="Thomas B.C."/>
            <person name="Singh A."/>
            <person name="Wilkins M.J."/>
            <person name="Karaoz U."/>
            <person name="Brodie E.L."/>
            <person name="Williams K.H."/>
            <person name="Hubbard S.S."/>
            <person name="Banfield J.F."/>
        </authorList>
    </citation>
    <scope>NUCLEOTIDE SEQUENCE [LARGE SCALE GENOMIC DNA]</scope>
</reference>
<dbReference type="NCBIfam" id="TIGR02532">
    <property type="entry name" value="IV_pilin_GFxxxE"/>
    <property type="match status" value="1"/>
</dbReference>
<dbReference type="Proteomes" id="UP000178764">
    <property type="component" value="Unassembled WGS sequence"/>
</dbReference>
<accession>A0A1F5DQ17</accession>
<keyword evidence="1" id="KW-0472">Membrane</keyword>
<evidence type="ECO:0000313" key="2">
    <source>
        <dbReference type="EMBL" id="OGD57136.1"/>
    </source>
</evidence>
<dbReference type="AlphaFoldDB" id="A0A1F5DQ17"/>
<organism evidence="2 3">
    <name type="scientific">Candidatus Berkelbacteria bacterium RBG_13_40_8</name>
    <dbReference type="NCBI Taxonomy" id="1797467"/>
    <lineage>
        <taxon>Bacteria</taxon>
        <taxon>Candidatus Berkelbacteria</taxon>
    </lineage>
</organism>
<dbReference type="SUPFAM" id="SSF54523">
    <property type="entry name" value="Pili subunits"/>
    <property type="match status" value="1"/>
</dbReference>